<evidence type="ECO:0000256" key="1">
    <source>
        <dbReference type="ARBA" id="ARBA00003401"/>
    </source>
</evidence>
<dbReference type="GO" id="GO:0005634">
    <property type="term" value="C:nucleus"/>
    <property type="evidence" value="ECO:0007669"/>
    <property type="project" value="UniProtKB-SubCell"/>
</dbReference>
<accession>A0A8T9BM52</accession>
<protein>
    <recommendedName>
        <fullName evidence="3">Type 1 phosphatases regulator</fullName>
    </recommendedName>
</protein>
<feature type="region of interest" description="Disordered" evidence="4">
    <location>
        <begin position="1"/>
        <end position="175"/>
    </location>
</feature>
<proteinExistence type="inferred from homology"/>
<organism evidence="5 6">
    <name type="scientific">Lachnellula arida</name>
    <dbReference type="NCBI Taxonomy" id="1316785"/>
    <lineage>
        <taxon>Eukaryota</taxon>
        <taxon>Fungi</taxon>
        <taxon>Dikarya</taxon>
        <taxon>Ascomycota</taxon>
        <taxon>Pezizomycotina</taxon>
        <taxon>Leotiomycetes</taxon>
        <taxon>Helotiales</taxon>
        <taxon>Lachnaceae</taxon>
        <taxon>Lachnellula</taxon>
    </lineage>
</organism>
<feature type="compositionally biased region" description="Basic and acidic residues" evidence="4">
    <location>
        <begin position="137"/>
        <end position="154"/>
    </location>
</feature>
<comment type="caution">
    <text evidence="5">The sequence shown here is derived from an EMBL/GenBank/DDBJ whole genome shotgun (WGS) entry which is preliminary data.</text>
</comment>
<dbReference type="InterPro" id="IPR011107">
    <property type="entry name" value="PPI_Ypi1"/>
</dbReference>
<comment type="similarity">
    <text evidence="2 3">Belongs to the YPI1 family.</text>
</comment>
<evidence type="ECO:0000256" key="4">
    <source>
        <dbReference type="SAM" id="MobiDB-lite"/>
    </source>
</evidence>
<dbReference type="Proteomes" id="UP000469559">
    <property type="component" value="Unassembled WGS sequence"/>
</dbReference>
<feature type="compositionally biased region" description="Low complexity" evidence="4">
    <location>
        <begin position="13"/>
        <end position="42"/>
    </location>
</feature>
<evidence type="ECO:0000313" key="5">
    <source>
        <dbReference type="EMBL" id="TVY19513.1"/>
    </source>
</evidence>
<comment type="function">
    <text evidence="1 3">Regulator of type 1 phosphatases which maintains protein phosphatase activity under strict control.</text>
</comment>
<name>A0A8T9BM52_9HELO</name>
<evidence type="ECO:0000256" key="2">
    <source>
        <dbReference type="ARBA" id="ARBA00005605"/>
    </source>
</evidence>
<dbReference type="PANTHER" id="PTHR20835:SF0">
    <property type="entry name" value="E3 UBIQUITIN-PROTEIN LIGASE PPP1R11"/>
    <property type="match status" value="1"/>
</dbReference>
<dbReference type="GO" id="GO:0008157">
    <property type="term" value="F:protein phosphatase 1 binding"/>
    <property type="evidence" value="ECO:0007669"/>
    <property type="project" value="TreeGrafter"/>
</dbReference>
<sequence length="175" mass="17988">MAGNTPAGSRPSGAGTRAGTTAQTQVQSPGPSSTSASTSDTAQMPGTGTEPGPVLRLRGATRKEEGSLGGGARARRPRIQWAEDVVDNEGLGRKKSKVCCIYHAPKAVDESSDESSSDSSSDDSDSDDGGARPSGRGKKDCGHEGHDHGKDKGKGRARSPNAYEKVPKVKGKGKE</sequence>
<dbReference type="AlphaFoldDB" id="A0A8T9BM52"/>
<dbReference type="PANTHER" id="PTHR20835">
    <property type="entry name" value="E3 UBIQUITIN-PROTEIN LIGASE PPP1R11-RELATED"/>
    <property type="match status" value="1"/>
</dbReference>
<keyword evidence="6" id="KW-1185">Reference proteome</keyword>
<keyword evidence="3" id="KW-0539">Nucleus</keyword>
<dbReference type="OrthoDB" id="307488at2759"/>
<feature type="compositionally biased region" description="Acidic residues" evidence="4">
    <location>
        <begin position="110"/>
        <end position="128"/>
    </location>
</feature>
<evidence type="ECO:0000256" key="3">
    <source>
        <dbReference type="RuleBase" id="RU367162"/>
    </source>
</evidence>
<gene>
    <name evidence="5" type="primary">YPI1</name>
    <name evidence="5" type="ORF">LARI1_G002157</name>
</gene>
<dbReference type="GO" id="GO:0004865">
    <property type="term" value="F:protein serine/threonine phosphatase inhibitor activity"/>
    <property type="evidence" value="ECO:0007669"/>
    <property type="project" value="UniProtKB-UniRule"/>
</dbReference>
<dbReference type="EMBL" id="QGMF01000102">
    <property type="protein sequence ID" value="TVY19513.1"/>
    <property type="molecule type" value="Genomic_DNA"/>
</dbReference>
<evidence type="ECO:0000313" key="6">
    <source>
        <dbReference type="Proteomes" id="UP000469559"/>
    </source>
</evidence>
<comment type="subcellular location">
    <subcellularLocation>
        <location evidence="3">Nucleus</location>
    </subcellularLocation>
</comment>
<dbReference type="Pfam" id="PF07491">
    <property type="entry name" value="PPI_Ypi1"/>
    <property type="match status" value="1"/>
</dbReference>
<reference evidence="5 6" key="1">
    <citation type="submission" date="2018-05" db="EMBL/GenBank/DDBJ databases">
        <title>Whole genome sequencing for identification of molecular markers to develop diagnostic detection tools for the regulated plant pathogen Lachnellula willkommii.</title>
        <authorList>
            <person name="Giroux E."/>
            <person name="Bilodeau G."/>
        </authorList>
    </citation>
    <scope>NUCLEOTIDE SEQUENCE [LARGE SCALE GENOMIC DNA]</scope>
    <source>
        <strain evidence="5 6">CBS 203.66</strain>
    </source>
</reference>